<evidence type="ECO:0000313" key="2">
    <source>
        <dbReference type="Proteomes" id="UP000821845"/>
    </source>
</evidence>
<reference evidence="1" key="1">
    <citation type="submission" date="2020-05" db="EMBL/GenBank/DDBJ databases">
        <title>Large-scale comparative analyses of tick genomes elucidate their genetic diversity and vector capacities.</title>
        <authorList>
            <person name="Jia N."/>
            <person name="Wang J."/>
            <person name="Shi W."/>
            <person name="Du L."/>
            <person name="Sun Y."/>
            <person name="Zhan W."/>
            <person name="Jiang J."/>
            <person name="Wang Q."/>
            <person name="Zhang B."/>
            <person name="Ji P."/>
            <person name="Sakyi L.B."/>
            <person name="Cui X."/>
            <person name="Yuan T."/>
            <person name="Jiang B."/>
            <person name="Yang W."/>
            <person name="Lam T.T.-Y."/>
            <person name="Chang Q."/>
            <person name="Ding S."/>
            <person name="Wang X."/>
            <person name="Zhu J."/>
            <person name="Ruan X."/>
            <person name="Zhao L."/>
            <person name="Wei J."/>
            <person name="Que T."/>
            <person name="Du C."/>
            <person name="Cheng J."/>
            <person name="Dai P."/>
            <person name="Han X."/>
            <person name="Huang E."/>
            <person name="Gao Y."/>
            <person name="Liu J."/>
            <person name="Shao H."/>
            <person name="Ye R."/>
            <person name="Li L."/>
            <person name="Wei W."/>
            <person name="Wang X."/>
            <person name="Wang C."/>
            <person name="Yang T."/>
            <person name="Huo Q."/>
            <person name="Li W."/>
            <person name="Guo W."/>
            <person name="Chen H."/>
            <person name="Zhou L."/>
            <person name="Ni X."/>
            <person name="Tian J."/>
            <person name="Zhou Y."/>
            <person name="Sheng Y."/>
            <person name="Liu T."/>
            <person name="Pan Y."/>
            <person name="Xia L."/>
            <person name="Li J."/>
            <person name="Zhao F."/>
            <person name="Cao W."/>
        </authorList>
    </citation>
    <scope>NUCLEOTIDE SEQUENCE</scope>
    <source>
        <strain evidence="1">Hyas-2018</strain>
    </source>
</reference>
<accession>A0ACB7SQ86</accession>
<proteinExistence type="predicted"/>
<gene>
    <name evidence="1" type="ORF">HPB50_024056</name>
</gene>
<organism evidence="1 2">
    <name type="scientific">Hyalomma asiaticum</name>
    <name type="common">Tick</name>
    <dbReference type="NCBI Taxonomy" id="266040"/>
    <lineage>
        <taxon>Eukaryota</taxon>
        <taxon>Metazoa</taxon>
        <taxon>Ecdysozoa</taxon>
        <taxon>Arthropoda</taxon>
        <taxon>Chelicerata</taxon>
        <taxon>Arachnida</taxon>
        <taxon>Acari</taxon>
        <taxon>Parasitiformes</taxon>
        <taxon>Ixodida</taxon>
        <taxon>Ixodoidea</taxon>
        <taxon>Ixodidae</taxon>
        <taxon>Hyalomminae</taxon>
        <taxon>Hyalomma</taxon>
    </lineage>
</organism>
<evidence type="ECO:0000313" key="1">
    <source>
        <dbReference type="EMBL" id="KAH6936893.1"/>
    </source>
</evidence>
<comment type="caution">
    <text evidence="1">The sequence shown here is derived from an EMBL/GenBank/DDBJ whole genome shotgun (WGS) entry which is preliminary data.</text>
</comment>
<sequence length="72" mass="7781">MSPVRCLLMVVLLAWNSGVPTSVNSQPISACGKMCGGFSGSVCVEECHCVYYPGDYGLCLPHWMNETDLPPE</sequence>
<protein>
    <submittedName>
        <fullName evidence="1">Uncharacterized protein</fullName>
    </submittedName>
</protein>
<name>A0ACB7SQ86_HYAAI</name>
<dbReference type="EMBL" id="CM023483">
    <property type="protein sequence ID" value="KAH6936893.1"/>
    <property type="molecule type" value="Genomic_DNA"/>
</dbReference>
<dbReference type="Proteomes" id="UP000821845">
    <property type="component" value="Chromosome 3"/>
</dbReference>
<keyword evidence="2" id="KW-1185">Reference proteome</keyword>